<evidence type="ECO:0000313" key="10">
    <source>
        <dbReference type="Proteomes" id="UP000321103"/>
    </source>
</evidence>
<evidence type="ECO:0000313" key="9">
    <source>
        <dbReference type="EMBL" id="GEO95932.1"/>
    </source>
</evidence>
<evidence type="ECO:0000256" key="2">
    <source>
        <dbReference type="ARBA" id="ARBA00022617"/>
    </source>
</evidence>
<dbReference type="Proteomes" id="UP000321103">
    <property type="component" value="Unassembled WGS sequence"/>
</dbReference>
<evidence type="ECO:0000256" key="8">
    <source>
        <dbReference type="SAM" id="Phobius"/>
    </source>
</evidence>
<keyword evidence="3 8" id="KW-0812">Transmembrane</keyword>
<dbReference type="GO" id="GO:0016020">
    <property type="term" value="C:membrane"/>
    <property type="evidence" value="ECO:0007669"/>
    <property type="project" value="UniProtKB-SubCell"/>
</dbReference>
<dbReference type="InterPro" id="IPR000701">
    <property type="entry name" value="SuccDH_FuR_B_TM-su"/>
</dbReference>
<dbReference type="STRING" id="388357.GCA_001580365_03093"/>
<dbReference type="EMBL" id="BJZS01000058">
    <property type="protein sequence ID" value="GEO95932.1"/>
    <property type="molecule type" value="Genomic_DNA"/>
</dbReference>
<evidence type="ECO:0000256" key="6">
    <source>
        <dbReference type="ARBA" id="ARBA00023004"/>
    </source>
</evidence>
<keyword evidence="2" id="KW-0349">Heme</keyword>
<comment type="subcellular location">
    <subcellularLocation>
        <location evidence="1">Membrane</location>
    </subcellularLocation>
</comment>
<dbReference type="Gene3D" id="1.20.1300.10">
    <property type="entry name" value="Fumarate reductase/succinate dehydrogenase, transmembrane subunit"/>
    <property type="match status" value="1"/>
</dbReference>
<feature type="transmembrane region" description="Helical" evidence="8">
    <location>
        <begin position="84"/>
        <end position="107"/>
    </location>
</feature>
<dbReference type="SUPFAM" id="SSF81343">
    <property type="entry name" value="Fumarate reductase respiratory complex transmembrane subunits"/>
    <property type="match status" value="1"/>
</dbReference>
<dbReference type="CDD" id="cd03500">
    <property type="entry name" value="SQR_TypeA_SdhD_like"/>
    <property type="match status" value="1"/>
</dbReference>
<protein>
    <submittedName>
        <fullName evidence="9">Succinate dehydrogenase</fullName>
    </submittedName>
</protein>
<keyword evidence="7 8" id="KW-0472">Membrane</keyword>
<dbReference type="InterPro" id="IPR034804">
    <property type="entry name" value="SQR/QFR_C/D"/>
</dbReference>
<evidence type="ECO:0000256" key="5">
    <source>
        <dbReference type="ARBA" id="ARBA00022989"/>
    </source>
</evidence>
<feature type="transmembrane region" description="Helical" evidence="8">
    <location>
        <begin position="36"/>
        <end position="59"/>
    </location>
</feature>
<dbReference type="AlphaFoldDB" id="A0A512IE00"/>
<evidence type="ECO:0000256" key="3">
    <source>
        <dbReference type="ARBA" id="ARBA00022692"/>
    </source>
</evidence>
<dbReference type="RefSeq" id="WP_047804023.1">
    <property type="nucleotide sequence ID" value="NZ_BJZS01000058.1"/>
</dbReference>
<organism evidence="9 10">
    <name type="scientific">Kocuria turfanensis</name>
    <dbReference type="NCBI Taxonomy" id="388357"/>
    <lineage>
        <taxon>Bacteria</taxon>
        <taxon>Bacillati</taxon>
        <taxon>Actinomycetota</taxon>
        <taxon>Actinomycetes</taxon>
        <taxon>Micrococcales</taxon>
        <taxon>Micrococcaceae</taxon>
        <taxon>Kocuria</taxon>
    </lineage>
</organism>
<keyword evidence="6" id="KW-0408">Iron</keyword>
<sequence>MSTPLKASISVPRSKDLEVNGVKYNRSSSRRNNFEMFAWLFMRFSGVVLLVLVFVHLWVNLVSPEGGVEAVDFAFVAGKWASPFWQVFDMLLLWLAMLHGTNGLRVIIDDYAEKDRTRFWLKVFLFTTSAFVILLGTLVIFTFEPCPTGADPALLASFCTAG</sequence>
<evidence type="ECO:0000256" key="7">
    <source>
        <dbReference type="ARBA" id="ARBA00023136"/>
    </source>
</evidence>
<keyword evidence="4" id="KW-0479">Metal-binding</keyword>
<evidence type="ECO:0000256" key="4">
    <source>
        <dbReference type="ARBA" id="ARBA00022723"/>
    </source>
</evidence>
<accession>A0A512IE00</accession>
<feature type="transmembrane region" description="Helical" evidence="8">
    <location>
        <begin position="119"/>
        <end position="143"/>
    </location>
</feature>
<name>A0A512IE00_9MICC</name>
<dbReference type="Pfam" id="PF01127">
    <property type="entry name" value="Sdh_cyt"/>
    <property type="match status" value="1"/>
</dbReference>
<dbReference type="GO" id="GO:0046872">
    <property type="term" value="F:metal ion binding"/>
    <property type="evidence" value="ECO:0007669"/>
    <property type="project" value="UniProtKB-KW"/>
</dbReference>
<gene>
    <name evidence="9" type="ORF">KTU01_20550</name>
</gene>
<proteinExistence type="predicted"/>
<keyword evidence="10" id="KW-1185">Reference proteome</keyword>
<evidence type="ECO:0000256" key="1">
    <source>
        <dbReference type="ARBA" id="ARBA00004370"/>
    </source>
</evidence>
<reference evidence="9 10" key="1">
    <citation type="submission" date="2019-07" db="EMBL/GenBank/DDBJ databases">
        <title>Whole genome shotgun sequence of Kocuria turfanensis NBRC 107627.</title>
        <authorList>
            <person name="Hosoyama A."/>
            <person name="Uohara A."/>
            <person name="Ohji S."/>
            <person name="Ichikawa N."/>
        </authorList>
    </citation>
    <scope>NUCLEOTIDE SEQUENCE [LARGE SCALE GENOMIC DNA]</scope>
    <source>
        <strain evidence="9 10">NBRC 107627</strain>
    </source>
</reference>
<keyword evidence="5 8" id="KW-1133">Transmembrane helix</keyword>
<comment type="caution">
    <text evidence="9">The sequence shown here is derived from an EMBL/GenBank/DDBJ whole genome shotgun (WGS) entry which is preliminary data.</text>
</comment>